<dbReference type="InterPro" id="IPR050203">
    <property type="entry name" value="Trp-tRNA_synthetase"/>
</dbReference>
<evidence type="ECO:0000256" key="7">
    <source>
        <dbReference type="SAM" id="MobiDB-lite"/>
    </source>
</evidence>
<keyword evidence="3 6" id="KW-0067">ATP-binding</keyword>
<feature type="compositionally biased region" description="Low complexity" evidence="7">
    <location>
        <begin position="55"/>
        <end position="69"/>
    </location>
</feature>
<sequence>MQCTRSVSLPKQAVSSRGMPCIVRSFNIGASRLRPLASPLRAASSTTQQQEGVPQVQAEAHEAGQQQQKQEQRKRVLSGVQPTGKLHLGNYLGAIKNWVGLQEQFGAPQDDTEVITFLTKSPSGSPAKPTITPSPWISSWYHSRLYDPM</sequence>
<keyword evidence="1 6" id="KW-0436">Ligase</keyword>
<keyword evidence="2 6" id="KW-0547">Nucleotide-binding</keyword>
<reference evidence="8" key="1">
    <citation type="submission" date="2017-08" db="EMBL/GenBank/DDBJ databases">
        <authorList>
            <person name="Polle J.E."/>
            <person name="Barry K."/>
            <person name="Cushman J."/>
            <person name="Schmutz J."/>
            <person name="Tran D."/>
            <person name="Hathwaick L.T."/>
            <person name="Yim W.C."/>
            <person name="Jenkins J."/>
            <person name="Mckie-Krisberg Z.M."/>
            <person name="Prochnik S."/>
            <person name="Lindquist E."/>
            <person name="Dockter R.B."/>
            <person name="Adam C."/>
            <person name="Molina H."/>
            <person name="Bunkerborg J."/>
            <person name="Jin E."/>
            <person name="Buchheim M."/>
            <person name="Magnuson J."/>
        </authorList>
    </citation>
    <scope>NUCLEOTIDE SEQUENCE</scope>
    <source>
        <strain evidence="8">CCAP 19/18</strain>
    </source>
</reference>
<dbReference type="SUPFAM" id="SSF52374">
    <property type="entry name" value="Nucleotidylyl transferase"/>
    <property type="match status" value="1"/>
</dbReference>
<accession>A0ABQ7GJ67</accession>
<dbReference type="Gene3D" id="3.40.50.620">
    <property type="entry name" value="HUPs"/>
    <property type="match status" value="1"/>
</dbReference>
<keyword evidence="4 6" id="KW-0648">Protein biosynthesis</keyword>
<comment type="caution">
    <text evidence="8">The sequence shown here is derived from an EMBL/GenBank/DDBJ whole genome shotgun (WGS) entry which is preliminary data.</text>
</comment>
<dbReference type="InterPro" id="IPR014729">
    <property type="entry name" value="Rossmann-like_a/b/a_fold"/>
</dbReference>
<feature type="compositionally biased region" description="Polar residues" evidence="7">
    <location>
        <begin position="43"/>
        <end position="52"/>
    </location>
</feature>
<keyword evidence="5 6" id="KW-0030">Aminoacyl-tRNA synthetase</keyword>
<dbReference type="PROSITE" id="PS00178">
    <property type="entry name" value="AA_TRNA_LIGASE_I"/>
    <property type="match status" value="1"/>
</dbReference>
<evidence type="ECO:0000313" key="8">
    <source>
        <dbReference type="EMBL" id="KAF5834648.1"/>
    </source>
</evidence>
<dbReference type="Pfam" id="PF00579">
    <property type="entry name" value="tRNA-synt_1b"/>
    <property type="match status" value="1"/>
</dbReference>
<dbReference type="InterPro" id="IPR001412">
    <property type="entry name" value="aa-tRNA-synth_I_CS"/>
</dbReference>
<organism evidence="8 9">
    <name type="scientific">Dunaliella salina</name>
    <name type="common">Green alga</name>
    <name type="synonym">Protococcus salinus</name>
    <dbReference type="NCBI Taxonomy" id="3046"/>
    <lineage>
        <taxon>Eukaryota</taxon>
        <taxon>Viridiplantae</taxon>
        <taxon>Chlorophyta</taxon>
        <taxon>core chlorophytes</taxon>
        <taxon>Chlorophyceae</taxon>
        <taxon>CS clade</taxon>
        <taxon>Chlamydomonadales</taxon>
        <taxon>Dunaliellaceae</taxon>
        <taxon>Dunaliella</taxon>
    </lineage>
</organism>
<protein>
    <recommendedName>
        <fullName evidence="10">Tryptophanyl-tRNA synthetase</fullName>
    </recommendedName>
</protein>
<dbReference type="EMBL" id="MU069744">
    <property type="protein sequence ID" value="KAF5834648.1"/>
    <property type="molecule type" value="Genomic_DNA"/>
</dbReference>
<dbReference type="PANTHER" id="PTHR43766">
    <property type="entry name" value="TRYPTOPHAN--TRNA LIGASE, MITOCHONDRIAL"/>
    <property type="match status" value="1"/>
</dbReference>
<evidence type="ECO:0000313" key="9">
    <source>
        <dbReference type="Proteomes" id="UP000815325"/>
    </source>
</evidence>
<proteinExistence type="inferred from homology"/>
<evidence type="ECO:0000256" key="1">
    <source>
        <dbReference type="ARBA" id="ARBA00022598"/>
    </source>
</evidence>
<evidence type="ECO:0000256" key="5">
    <source>
        <dbReference type="ARBA" id="ARBA00023146"/>
    </source>
</evidence>
<name>A0ABQ7GJ67_DUNSA</name>
<evidence type="ECO:0000256" key="2">
    <source>
        <dbReference type="ARBA" id="ARBA00022741"/>
    </source>
</evidence>
<dbReference type="PANTHER" id="PTHR43766:SF1">
    <property type="entry name" value="TRYPTOPHAN--TRNA LIGASE, MITOCHONDRIAL"/>
    <property type="match status" value="1"/>
</dbReference>
<keyword evidence="9" id="KW-1185">Reference proteome</keyword>
<feature type="region of interest" description="Disordered" evidence="7">
    <location>
        <begin position="39"/>
        <end position="80"/>
    </location>
</feature>
<gene>
    <name evidence="8" type="ORF">DUNSADRAFT_8572</name>
</gene>
<evidence type="ECO:0008006" key="10">
    <source>
        <dbReference type="Google" id="ProtNLM"/>
    </source>
</evidence>
<comment type="similarity">
    <text evidence="6">Belongs to the class-I aminoacyl-tRNA synthetase family.</text>
</comment>
<evidence type="ECO:0000256" key="4">
    <source>
        <dbReference type="ARBA" id="ARBA00022917"/>
    </source>
</evidence>
<dbReference type="Proteomes" id="UP000815325">
    <property type="component" value="Unassembled WGS sequence"/>
</dbReference>
<dbReference type="InterPro" id="IPR002305">
    <property type="entry name" value="aa-tRNA-synth_Ic"/>
</dbReference>
<evidence type="ECO:0000256" key="3">
    <source>
        <dbReference type="ARBA" id="ARBA00022840"/>
    </source>
</evidence>
<evidence type="ECO:0000256" key="6">
    <source>
        <dbReference type="RuleBase" id="RU363036"/>
    </source>
</evidence>